<proteinExistence type="inferred from homology"/>
<protein>
    <recommendedName>
        <fullName evidence="3">CRISPR system Cms protein Csm2</fullName>
    </recommendedName>
    <alternativeName>
        <fullName evidence="6">CRISPR type III A-associated protein Csm2</fullName>
    </alternativeName>
</protein>
<keyword evidence="5" id="KW-0051">Antiviral defense</keyword>
<evidence type="ECO:0000256" key="4">
    <source>
        <dbReference type="ARBA" id="ARBA00022884"/>
    </source>
</evidence>
<keyword evidence="8" id="KW-1185">Reference proteome</keyword>
<evidence type="ECO:0000313" key="8">
    <source>
        <dbReference type="Proteomes" id="UP000050544"/>
    </source>
</evidence>
<comment type="function">
    <text evidence="1">This subunit may be involved in monitoring complementarity of crRNA and target RNA.</text>
</comment>
<dbReference type="NCBIfam" id="TIGR01870">
    <property type="entry name" value="cas_TM1810_Csm2"/>
    <property type="match status" value="1"/>
</dbReference>
<dbReference type="EMBL" id="LGKO01000003">
    <property type="protein sequence ID" value="KPL83423.1"/>
    <property type="molecule type" value="Genomic_DNA"/>
</dbReference>
<dbReference type="CDD" id="cd09647">
    <property type="entry name" value="Csm2_III-A"/>
    <property type="match status" value="1"/>
</dbReference>
<comment type="similarity">
    <text evidence="2">Belongs to the CRISPR-associated Csm2 family.</text>
</comment>
<organism evidence="7 8">
    <name type="scientific">Thermanaerothrix daxensis</name>
    <dbReference type="NCBI Taxonomy" id="869279"/>
    <lineage>
        <taxon>Bacteria</taxon>
        <taxon>Bacillati</taxon>
        <taxon>Chloroflexota</taxon>
        <taxon>Anaerolineae</taxon>
        <taxon>Anaerolineales</taxon>
        <taxon>Anaerolineaceae</taxon>
        <taxon>Thermanaerothrix</taxon>
    </lineage>
</organism>
<dbReference type="GO" id="GO:0051607">
    <property type="term" value="P:defense response to virus"/>
    <property type="evidence" value="ECO:0007669"/>
    <property type="project" value="UniProtKB-KW"/>
</dbReference>
<accession>A0A0P6XW01</accession>
<gene>
    <name evidence="7" type="ORF">SE15_07030</name>
</gene>
<name>A0A0P6XW01_9CHLR</name>
<dbReference type="Pfam" id="PF03750">
    <property type="entry name" value="Csm2_III-A"/>
    <property type="match status" value="1"/>
</dbReference>
<dbReference type="Proteomes" id="UP000050544">
    <property type="component" value="Unassembled WGS sequence"/>
</dbReference>
<evidence type="ECO:0000313" key="7">
    <source>
        <dbReference type="EMBL" id="KPL83423.1"/>
    </source>
</evidence>
<dbReference type="InterPro" id="IPR010149">
    <property type="entry name" value="CRISPR-assoc_prot_Csm2_III-A"/>
</dbReference>
<evidence type="ECO:0000256" key="3">
    <source>
        <dbReference type="ARBA" id="ARBA00016118"/>
    </source>
</evidence>
<evidence type="ECO:0000256" key="5">
    <source>
        <dbReference type="ARBA" id="ARBA00023118"/>
    </source>
</evidence>
<keyword evidence="4" id="KW-0694">RNA-binding</keyword>
<evidence type="ECO:0000256" key="6">
    <source>
        <dbReference type="ARBA" id="ARBA00031723"/>
    </source>
</evidence>
<dbReference type="AlphaFoldDB" id="A0A0P6XW01"/>
<sequence>MPVSSKEIETIITDPNGAETLVKVADDLGRQLQEAELTTSQIRALFGEVRQIQAQWSLGGDQRQLARRRLILLKPKMRYRARKERGKAVKELVSVLEPALDRVIEAKDEKIQEQRFNHFVQFFEAILAYHQAYGGK</sequence>
<comment type="caution">
    <text evidence="7">The sequence shown here is derived from an EMBL/GenBank/DDBJ whole genome shotgun (WGS) entry which is preliminary data.</text>
</comment>
<dbReference type="STRING" id="869279.SE15_07030"/>
<dbReference type="OrthoDB" id="1862673at2"/>
<dbReference type="RefSeq" id="WP_054521408.1">
    <property type="nucleotide sequence ID" value="NZ_LGKO01000003.1"/>
</dbReference>
<evidence type="ECO:0000256" key="1">
    <source>
        <dbReference type="ARBA" id="ARBA00003640"/>
    </source>
</evidence>
<evidence type="ECO:0000256" key="2">
    <source>
        <dbReference type="ARBA" id="ARBA00006896"/>
    </source>
</evidence>
<dbReference type="GO" id="GO:0003723">
    <property type="term" value="F:RNA binding"/>
    <property type="evidence" value="ECO:0007669"/>
    <property type="project" value="UniProtKB-KW"/>
</dbReference>
<reference evidence="7 8" key="1">
    <citation type="submission" date="2015-07" db="EMBL/GenBank/DDBJ databases">
        <title>Whole genome sequence of Thermanaerothrix daxensis DSM 23592.</title>
        <authorList>
            <person name="Hemp J."/>
            <person name="Ward L.M."/>
            <person name="Pace L.A."/>
            <person name="Fischer W.W."/>
        </authorList>
    </citation>
    <scope>NUCLEOTIDE SEQUENCE [LARGE SCALE GENOMIC DNA]</scope>
    <source>
        <strain evidence="7 8">GNS-1</strain>
    </source>
</reference>